<dbReference type="EMBL" id="CP022378">
    <property type="protein sequence ID" value="ATA68626.1"/>
    <property type="molecule type" value="Genomic_DNA"/>
</dbReference>
<proteinExistence type="predicted"/>
<name>A0A250EA88_9FLAO</name>
<accession>A0A250EA88</accession>
<dbReference type="Proteomes" id="UP000242855">
    <property type="component" value="Chromosome"/>
</dbReference>
<evidence type="ECO:0000313" key="1">
    <source>
        <dbReference type="EMBL" id="ATA68626.1"/>
    </source>
</evidence>
<sequence length="83" mass="9735">MPIWYAFFNIHNANKNSRIMTTENITSPRLGKLSDMNPIMIYDGIMEMIFQEEGKSSERVVKQRSMFAMLSEIYKKIGKLLKK</sequence>
<evidence type="ECO:0000313" key="2">
    <source>
        <dbReference type="Proteomes" id="UP000242855"/>
    </source>
</evidence>
<organism evidence="1 2">
    <name type="scientific">Capnocytophaga cynodegmi</name>
    <dbReference type="NCBI Taxonomy" id="28189"/>
    <lineage>
        <taxon>Bacteria</taxon>
        <taxon>Pseudomonadati</taxon>
        <taxon>Bacteroidota</taxon>
        <taxon>Flavobacteriia</taxon>
        <taxon>Flavobacteriales</taxon>
        <taxon>Flavobacteriaceae</taxon>
        <taxon>Capnocytophaga</taxon>
    </lineage>
</organism>
<gene>
    <name evidence="1" type="ORF">CGC48_08295</name>
</gene>
<dbReference type="AlphaFoldDB" id="A0A250EA88"/>
<reference evidence="1 2" key="1">
    <citation type="journal article" date="2017" name="Genome Announc.">
        <title>Twelve Complete Reference Genomes of Clinical Isolates in the Capnocytophaga Genus.</title>
        <authorList>
            <person name="Villarma A."/>
            <person name="Gulvik C.A."/>
            <person name="Rowe L.A."/>
            <person name="Sheth M."/>
            <person name="Juieng P."/>
            <person name="Nicholson A.C."/>
            <person name="Loparev V.N."/>
            <person name="McQuiston J.R."/>
        </authorList>
    </citation>
    <scope>NUCLEOTIDE SEQUENCE [LARGE SCALE GENOMIC DNA]</scope>
    <source>
        <strain evidence="1 2">G7591</strain>
    </source>
</reference>
<protein>
    <submittedName>
        <fullName evidence="1">Uncharacterized protein</fullName>
    </submittedName>
</protein>
<dbReference type="KEGG" id="ccyn:CGC48_08295"/>